<dbReference type="Pfam" id="PF22725">
    <property type="entry name" value="GFO_IDH_MocA_C3"/>
    <property type="match status" value="1"/>
</dbReference>
<gene>
    <name evidence="4" type="primary">ligC_2</name>
    <name evidence="4" type="ORF">Mal4_32720</name>
</gene>
<keyword evidence="1 4" id="KW-0560">Oxidoreductase</keyword>
<feature type="domain" description="GFO/IDH/MocA-like oxidoreductase" evidence="3">
    <location>
        <begin position="137"/>
        <end position="267"/>
    </location>
</feature>
<dbReference type="Gene3D" id="3.40.50.720">
    <property type="entry name" value="NAD(P)-binding Rossmann-like Domain"/>
    <property type="match status" value="1"/>
</dbReference>
<name>A0A517Z8X5_9PLAN</name>
<dbReference type="SUPFAM" id="SSF51735">
    <property type="entry name" value="NAD(P)-binding Rossmann-fold domains"/>
    <property type="match status" value="1"/>
</dbReference>
<dbReference type="InterPro" id="IPR055170">
    <property type="entry name" value="GFO_IDH_MocA-like_dom"/>
</dbReference>
<dbReference type="KEGG" id="mri:Mal4_32720"/>
<evidence type="ECO:0000259" key="3">
    <source>
        <dbReference type="Pfam" id="PF22725"/>
    </source>
</evidence>
<organism evidence="4 5">
    <name type="scientific">Maioricimonas rarisocia</name>
    <dbReference type="NCBI Taxonomy" id="2528026"/>
    <lineage>
        <taxon>Bacteria</taxon>
        <taxon>Pseudomonadati</taxon>
        <taxon>Planctomycetota</taxon>
        <taxon>Planctomycetia</taxon>
        <taxon>Planctomycetales</taxon>
        <taxon>Planctomycetaceae</taxon>
        <taxon>Maioricimonas</taxon>
    </lineage>
</organism>
<evidence type="ECO:0000313" key="5">
    <source>
        <dbReference type="Proteomes" id="UP000320496"/>
    </source>
</evidence>
<sequence length="350" mass="38625">MPPQPIRIGIVGAGANTRLRHIPGFRGIDGVEIVAVANRTPESTERVAREFDIPRTFDSWQNLVAEDDIDAVLVGTWPNLHCEVTCAALDSGKHVLTEARMARDLAEARQMLAASEKHSDLVTQVVPSPFGLECGPAVRRLLDDNFIGELRELVVLGVDDMFRDYSQPLHWRQDAAISGKNVLSLGILHETALRWAPAPQRVLAQTAVFEPTRPKLDESRYADVTVPDSVHVMTQLENGGRGLYHMNGIVLFGAGRQIHLYGSRGTIKVEFNDSEKVWVGHSSDTELRQIEVPDELRGSWRVEEEFVAAIRGEETVGLNDFPTALRYMEFTEAVAESAESGAAVALPYPA</sequence>
<dbReference type="EC" id="1.1.1.312" evidence="4"/>
<proteinExistence type="predicted"/>
<dbReference type="InterPro" id="IPR000683">
    <property type="entry name" value="Gfo/Idh/MocA-like_OxRdtase_N"/>
</dbReference>
<dbReference type="EMBL" id="CP036275">
    <property type="protein sequence ID" value="QDU38940.1"/>
    <property type="molecule type" value="Genomic_DNA"/>
</dbReference>
<evidence type="ECO:0000256" key="1">
    <source>
        <dbReference type="ARBA" id="ARBA00023002"/>
    </source>
</evidence>
<dbReference type="OrthoDB" id="179913at2"/>
<reference evidence="4 5" key="1">
    <citation type="submission" date="2019-02" db="EMBL/GenBank/DDBJ databases">
        <title>Deep-cultivation of Planctomycetes and their phenomic and genomic characterization uncovers novel biology.</title>
        <authorList>
            <person name="Wiegand S."/>
            <person name="Jogler M."/>
            <person name="Boedeker C."/>
            <person name="Pinto D."/>
            <person name="Vollmers J."/>
            <person name="Rivas-Marin E."/>
            <person name="Kohn T."/>
            <person name="Peeters S.H."/>
            <person name="Heuer A."/>
            <person name="Rast P."/>
            <person name="Oberbeckmann S."/>
            <person name="Bunk B."/>
            <person name="Jeske O."/>
            <person name="Meyerdierks A."/>
            <person name="Storesund J.E."/>
            <person name="Kallscheuer N."/>
            <person name="Luecker S."/>
            <person name="Lage O.M."/>
            <person name="Pohl T."/>
            <person name="Merkel B.J."/>
            <person name="Hornburger P."/>
            <person name="Mueller R.-W."/>
            <person name="Bruemmer F."/>
            <person name="Labrenz M."/>
            <person name="Spormann A.M."/>
            <person name="Op den Camp H."/>
            <person name="Overmann J."/>
            <person name="Amann R."/>
            <person name="Jetten M.S.M."/>
            <person name="Mascher T."/>
            <person name="Medema M.H."/>
            <person name="Devos D.P."/>
            <person name="Kaster A.-K."/>
            <person name="Ovreas L."/>
            <person name="Rohde M."/>
            <person name="Galperin M.Y."/>
            <person name="Jogler C."/>
        </authorList>
    </citation>
    <scope>NUCLEOTIDE SEQUENCE [LARGE SCALE GENOMIC DNA]</scope>
    <source>
        <strain evidence="4 5">Mal4</strain>
    </source>
</reference>
<accession>A0A517Z8X5</accession>
<dbReference type="InterPro" id="IPR050463">
    <property type="entry name" value="Gfo/Idh/MocA_oxidrdct_glycsds"/>
</dbReference>
<dbReference type="PANTHER" id="PTHR43818">
    <property type="entry name" value="BCDNA.GH03377"/>
    <property type="match status" value="1"/>
</dbReference>
<protein>
    <submittedName>
        <fullName evidence="4">4-carboxy-2-hydroxymuconate-6-semialdehyde dehydrogenase</fullName>
        <ecNumber evidence="4">1.1.1.312</ecNumber>
    </submittedName>
</protein>
<dbReference type="Pfam" id="PF01408">
    <property type="entry name" value="GFO_IDH_MocA"/>
    <property type="match status" value="1"/>
</dbReference>
<dbReference type="Proteomes" id="UP000320496">
    <property type="component" value="Chromosome"/>
</dbReference>
<dbReference type="GO" id="GO:0000166">
    <property type="term" value="F:nucleotide binding"/>
    <property type="evidence" value="ECO:0007669"/>
    <property type="project" value="InterPro"/>
</dbReference>
<dbReference type="SUPFAM" id="SSF55347">
    <property type="entry name" value="Glyceraldehyde-3-phosphate dehydrogenase-like, C-terminal domain"/>
    <property type="match status" value="1"/>
</dbReference>
<dbReference type="AlphaFoldDB" id="A0A517Z8X5"/>
<dbReference type="RefSeq" id="WP_145370175.1">
    <property type="nucleotide sequence ID" value="NZ_CP036275.1"/>
</dbReference>
<evidence type="ECO:0000259" key="2">
    <source>
        <dbReference type="Pfam" id="PF01408"/>
    </source>
</evidence>
<dbReference type="InterPro" id="IPR036291">
    <property type="entry name" value="NAD(P)-bd_dom_sf"/>
</dbReference>
<dbReference type="PANTHER" id="PTHR43818:SF11">
    <property type="entry name" value="BCDNA.GH03377"/>
    <property type="match status" value="1"/>
</dbReference>
<dbReference type="Gene3D" id="3.30.360.10">
    <property type="entry name" value="Dihydrodipicolinate Reductase, domain 2"/>
    <property type="match status" value="1"/>
</dbReference>
<dbReference type="GO" id="GO:0050606">
    <property type="term" value="F:4-carboxy-2-hydroxymuconate semialdehyde hemiacetal dehydrogenase activity"/>
    <property type="evidence" value="ECO:0007669"/>
    <property type="project" value="UniProtKB-EC"/>
</dbReference>
<feature type="domain" description="Gfo/Idh/MocA-like oxidoreductase N-terminal" evidence="2">
    <location>
        <begin position="6"/>
        <end position="122"/>
    </location>
</feature>
<keyword evidence="5" id="KW-1185">Reference proteome</keyword>
<evidence type="ECO:0000313" key="4">
    <source>
        <dbReference type="EMBL" id="QDU38940.1"/>
    </source>
</evidence>